<dbReference type="SMART" id="SM00646">
    <property type="entry name" value="Ami_3"/>
    <property type="match status" value="1"/>
</dbReference>
<dbReference type="AlphaFoldDB" id="A0A4R3TFB4"/>
<dbReference type="GO" id="GO:0009253">
    <property type="term" value="P:peptidoglycan catabolic process"/>
    <property type="evidence" value="ECO:0007669"/>
    <property type="project" value="InterPro"/>
</dbReference>
<name>A0A4R3TFB4_9FIRM</name>
<dbReference type="SUPFAM" id="SSF53187">
    <property type="entry name" value="Zn-dependent exopeptidases"/>
    <property type="match status" value="1"/>
</dbReference>
<sequence length="267" mass="29381">MKINVHGGHNKLTPGAYSLLDELTEDRKVKDKVIKSLKSEGHTVYDCTDDKGKNEDANLVNIVEKCNAHKVDIDVSIHLNCGRNDKKGDGDTGGVEVYVYDKSKNSPVASAERVAANISKALGIRNRGVKVNPNLYVLRCTNAPAMLIECCFVDDKDDAKYWDADKCARAIAEGIMGKKIEEKKASNIKAVVEYMTEKGVKCYMNVYAKDKLTKCSGHGRYNQTLTIGTDGARNCFLSCKDGQACGKSHCKKKKGTVCHVRNVKDLK</sequence>
<dbReference type="CDD" id="cd02696">
    <property type="entry name" value="MurNAc-LAA"/>
    <property type="match status" value="1"/>
</dbReference>
<protein>
    <submittedName>
        <fullName evidence="2">N-acetylmuramoyl-L-alanine amidase</fullName>
    </submittedName>
</protein>
<accession>A0A4R3TFB4</accession>
<dbReference type="GO" id="GO:0030288">
    <property type="term" value="C:outer membrane-bounded periplasmic space"/>
    <property type="evidence" value="ECO:0007669"/>
    <property type="project" value="TreeGrafter"/>
</dbReference>
<comment type="caution">
    <text evidence="2">The sequence shown here is derived from an EMBL/GenBank/DDBJ whole genome shotgun (WGS) entry which is preliminary data.</text>
</comment>
<dbReference type="InterPro" id="IPR050695">
    <property type="entry name" value="N-acetylmuramoyl_amidase_3"/>
</dbReference>
<organism evidence="2 3">
    <name type="scientific">Longicatena caecimuris</name>
    <dbReference type="NCBI Taxonomy" id="1796635"/>
    <lineage>
        <taxon>Bacteria</taxon>
        <taxon>Bacillati</taxon>
        <taxon>Bacillota</taxon>
        <taxon>Erysipelotrichia</taxon>
        <taxon>Erysipelotrichales</taxon>
        <taxon>Erysipelotrichaceae</taxon>
        <taxon>Longicatena</taxon>
    </lineage>
</organism>
<dbReference type="Proteomes" id="UP000295773">
    <property type="component" value="Unassembled WGS sequence"/>
</dbReference>
<evidence type="ECO:0000313" key="3">
    <source>
        <dbReference type="Proteomes" id="UP000295773"/>
    </source>
</evidence>
<dbReference type="GO" id="GO:0008745">
    <property type="term" value="F:N-acetylmuramoyl-L-alanine amidase activity"/>
    <property type="evidence" value="ECO:0007669"/>
    <property type="project" value="InterPro"/>
</dbReference>
<proteinExistence type="predicted"/>
<evidence type="ECO:0000259" key="1">
    <source>
        <dbReference type="SMART" id="SM00646"/>
    </source>
</evidence>
<feature type="domain" description="MurNAc-LAA" evidence="1">
    <location>
        <begin position="63"/>
        <end position="176"/>
    </location>
</feature>
<keyword evidence="3" id="KW-1185">Reference proteome</keyword>
<dbReference type="Pfam" id="PF01520">
    <property type="entry name" value="Amidase_3"/>
    <property type="match status" value="1"/>
</dbReference>
<dbReference type="EMBL" id="SMBP01000009">
    <property type="protein sequence ID" value="TCU60029.1"/>
    <property type="molecule type" value="Genomic_DNA"/>
</dbReference>
<dbReference type="InterPro" id="IPR002508">
    <property type="entry name" value="MurNAc-LAA_cat"/>
</dbReference>
<dbReference type="PANTHER" id="PTHR30404:SF8">
    <property type="entry name" value="AUTOLYSIN PH-RELATED"/>
    <property type="match status" value="1"/>
</dbReference>
<evidence type="ECO:0000313" key="2">
    <source>
        <dbReference type="EMBL" id="TCU60029.1"/>
    </source>
</evidence>
<dbReference type="PANTHER" id="PTHR30404">
    <property type="entry name" value="N-ACETYLMURAMOYL-L-ALANINE AMIDASE"/>
    <property type="match status" value="1"/>
</dbReference>
<reference evidence="2 3" key="1">
    <citation type="submission" date="2019-03" db="EMBL/GenBank/DDBJ databases">
        <title>Genomic Encyclopedia of Type Strains, Phase IV (KMG-IV): sequencing the most valuable type-strain genomes for metagenomic binning, comparative biology and taxonomic classification.</title>
        <authorList>
            <person name="Goeker M."/>
        </authorList>
    </citation>
    <scope>NUCLEOTIDE SEQUENCE [LARGE SCALE GENOMIC DNA]</scope>
    <source>
        <strain evidence="2 3">DSM 29481</strain>
    </source>
</reference>
<gene>
    <name evidence="2" type="ORF">EDD61_10966</name>
</gene>
<dbReference type="RefSeq" id="WP_132224735.1">
    <property type="nucleotide sequence ID" value="NZ_JANKBG010000009.1"/>
</dbReference>
<dbReference type="Gene3D" id="3.40.630.40">
    <property type="entry name" value="Zn-dependent exopeptidases"/>
    <property type="match status" value="1"/>
</dbReference>